<comment type="caution">
    <text evidence="2">The sequence shown here is derived from an EMBL/GenBank/DDBJ whole genome shotgun (WGS) entry which is preliminary data.</text>
</comment>
<evidence type="ECO:0000313" key="2">
    <source>
        <dbReference type="EMBL" id="KAJ8382676.1"/>
    </source>
</evidence>
<protein>
    <submittedName>
        <fullName evidence="2">Uncharacterized protein</fullName>
    </submittedName>
</protein>
<dbReference type="Proteomes" id="UP001152622">
    <property type="component" value="Chromosome 1"/>
</dbReference>
<dbReference type="AlphaFoldDB" id="A0A9Q1JDI2"/>
<accession>A0A9Q1JDI2</accession>
<feature type="region of interest" description="Disordered" evidence="1">
    <location>
        <begin position="1"/>
        <end position="82"/>
    </location>
</feature>
<gene>
    <name evidence="2" type="ORF">SKAU_G00034540</name>
</gene>
<keyword evidence="3" id="KW-1185">Reference proteome</keyword>
<proteinExistence type="predicted"/>
<organism evidence="2 3">
    <name type="scientific">Synaphobranchus kaupii</name>
    <name type="common">Kaup's arrowtooth eel</name>
    <dbReference type="NCBI Taxonomy" id="118154"/>
    <lineage>
        <taxon>Eukaryota</taxon>
        <taxon>Metazoa</taxon>
        <taxon>Chordata</taxon>
        <taxon>Craniata</taxon>
        <taxon>Vertebrata</taxon>
        <taxon>Euteleostomi</taxon>
        <taxon>Actinopterygii</taxon>
        <taxon>Neopterygii</taxon>
        <taxon>Teleostei</taxon>
        <taxon>Anguilliformes</taxon>
        <taxon>Synaphobranchidae</taxon>
        <taxon>Synaphobranchus</taxon>
    </lineage>
</organism>
<reference evidence="2" key="1">
    <citation type="journal article" date="2023" name="Science">
        <title>Genome structures resolve the early diversification of teleost fishes.</title>
        <authorList>
            <person name="Parey E."/>
            <person name="Louis A."/>
            <person name="Montfort J."/>
            <person name="Bouchez O."/>
            <person name="Roques C."/>
            <person name="Iampietro C."/>
            <person name="Lluch J."/>
            <person name="Castinel A."/>
            <person name="Donnadieu C."/>
            <person name="Desvignes T."/>
            <person name="Floi Bucao C."/>
            <person name="Jouanno E."/>
            <person name="Wen M."/>
            <person name="Mejri S."/>
            <person name="Dirks R."/>
            <person name="Jansen H."/>
            <person name="Henkel C."/>
            <person name="Chen W.J."/>
            <person name="Zahm M."/>
            <person name="Cabau C."/>
            <person name="Klopp C."/>
            <person name="Thompson A.W."/>
            <person name="Robinson-Rechavi M."/>
            <person name="Braasch I."/>
            <person name="Lecointre G."/>
            <person name="Bobe J."/>
            <person name="Postlethwait J.H."/>
            <person name="Berthelot C."/>
            <person name="Roest Crollius H."/>
            <person name="Guiguen Y."/>
        </authorList>
    </citation>
    <scope>NUCLEOTIDE SEQUENCE</scope>
    <source>
        <strain evidence="2">WJC10195</strain>
    </source>
</reference>
<evidence type="ECO:0000256" key="1">
    <source>
        <dbReference type="SAM" id="MobiDB-lite"/>
    </source>
</evidence>
<sequence>MEQCARRGDCCQRRHPGGLFPRTARRILSPSGAQIRGGGASRPRPGSRSTRNIQSRHFPKAAANPGPPLTWQPPSLAPARAL</sequence>
<evidence type="ECO:0000313" key="3">
    <source>
        <dbReference type="Proteomes" id="UP001152622"/>
    </source>
</evidence>
<feature type="compositionally biased region" description="Basic and acidic residues" evidence="1">
    <location>
        <begin position="1"/>
        <end position="12"/>
    </location>
</feature>
<dbReference type="EMBL" id="JAINUF010000001">
    <property type="protein sequence ID" value="KAJ8382676.1"/>
    <property type="molecule type" value="Genomic_DNA"/>
</dbReference>
<name>A0A9Q1JDI2_SYNKA</name>